<organism evidence="1 2">
    <name type="scientific">Staurois parvus</name>
    <dbReference type="NCBI Taxonomy" id="386267"/>
    <lineage>
        <taxon>Eukaryota</taxon>
        <taxon>Metazoa</taxon>
        <taxon>Chordata</taxon>
        <taxon>Craniata</taxon>
        <taxon>Vertebrata</taxon>
        <taxon>Euteleostomi</taxon>
        <taxon>Amphibia</taxon>
        <taxon>Batrachia</taxon>
        <taxon>Anura</taxon>
        <taxon>Neobatrachia</taxon>
        <taxon>Ranoidea</taxon>
        <taxon>Ranidae</taxon>
        <taxon>Staurois</taxon>
    </lineage>
</organism>
<protein>
    <submittedName>
        <fullName evidence="1">Uncharacterized protein</fullName>
    </submittedName>
</protein>
<keyword evidence="2" id="KW-1185">Reference proteome</keyword>
<dbReference type="Proteomes" id="UP001162483">
    <property type="component" value="Unassembled WGS sequence"/>
</dbReference>
<proteinExistence type="predicted"/>
<gene>
    <name evidence="1" type="ORF">SPARVUS_LOCUS8587422</name>
</gene>
<sequence length="27" mass="3240">MCMRHAGHLTTYWSSMLLISRLCWKIT</sequence>
<evidence type="ECO:0000313" key="1">
    <source>
        <dbReference type="EMBL" id="CAI9576820.1"/>
    </source>
</evidence>
<name>A0ABN9DVZ0_9NEOB</name>
<reference evidence="1" key="1">
    <citation type="submission" date="2023-05" db="EMBL/GenBank/DDBJ databases">
        <authorList>
            <person name="Stuckert A."/>
        </authorList>
    </citation>
    <scope>NUCLEOTIDE SEQUENCE</scope>
</reference>
<accession>A0ABN9DVZ0</accession>
<comment type="caution">
    <text evidence="1">The sequence shown here is derived from an EMBL/GenBank/DDBJ whole genome shotgun (WGS) entry which is preliminary data.</text>
</comment>
<evidence type="ECO:0000313" key="2">
    <source>
        <dbReference type="Proteomes" id="UP001162483"/>
    </source>
</evidence>
<dbReference type="EMBL" id="CATNWA010014864">
    <property type="protein sequence ID" value="CAI9576820.1"/>
    <property type="molecule type" value="Genomic_DNA"/>
</dbReference>